<dbReference type="AlphaFoldDB" id="A0A9X2M6J3"/>
<reference evidence="1" key="1">
    <citation type="submission" date="2022-06" db="EMBL/GenBank/DDBJ databases">
        <title>WGS of actinobacteria.</title>
        <authorList>
            <person name="Thawai C."/>
        </authorList>
    </citation>
    <scope>NUCLEOTIDE SEQUENCE</scope>
    <source>
        <strain evidence="1">DSM 42010</strain>
    </source>
</reference>
<dbReference type="InterPro" id="IPR008949">
    <property type="entry name" value="Isoprenoid_synthase_dom_sf"/>
</dbReference>
<evidence type="ECO:0000313" key="1">
    <source>
        <dbReference type="EMBL" id="MCQ8835986.1"/>
    </source>
</evidence>
<accession>A0A9X2M6J3</accession>
<dbReference type="RefSeq" id="WP_257636076.1">
    <property type="nucleotide sequence ID" value="NZ_JANIIC010000099.1"/>
</dbReference>
<keyword evidence="2" id="KW-1185">Reference proteome</keyword>
<dbReference type="EMBL" id="JANIIC010000099">
    <property type="protein sequence ID" value="MCQ8835986.1"/>
    <property type="molecule type" value="Genomic_DNA"/>
</dbReference>
<evidence type="ECO:0000313" key="2">
    <source>
        <dbReference type="Proteomes" id="UP001142400"/>
    </source>
</evidence>
<sequence length="50" mass="5617">MLVPYVCGMRTWIGGSLDWSSRTKRYQSQPGAFLPQPASYLERDLVVAGQ</sequence>
<comment type="caution">
    <text evidence="1">The sequence shown here is derived from an EMBL/GenBank/DDBJ whole genome shotgun (WGS) entry which is preliminary data.</text>
</comment>
<name>A0A9X2M6J3_STRMQ</name>
<gene>
    <name evidence="1" type="ORF">NQU54_44975</name>
</gene>
<dbReference type="Proteomes" id="UP001142400">
    <property type="component" value="Unassembled WGS sequence"/>
</dbReference>
<protein>
    <submittedName>
        <fullName evidence="1">Uncharacterized protein</fullName>
    </submittedName>
</protein>
<proteinExistence type="predicted"/>
<dbReference type="Gene3D" id="1.10.600.10">
    <property type="entry name" value="Farnesyl Diphosphate Synthase"/>
    <property type="match status" value="1"/>
</dbReference>
<organism evidence="1 2">
    <name type="scientific">Streptomyces malaysiensis subsp. samsunensis</name>
    <dbReference type="NCBI Taxonomy" id="459658"/>
    <lineage>
        <taxon>Bacteria</taxon>
        <taxon>Bacillati</taxon>
        <taxon>Actinomycetota</taxon>
        <taxon>Actinomycetes</taxon>
        <taxon>Kitasatosporales</taxon>
        <taxon>Streptomycetaceae</taxon>
        <taxon>Streptomyces</taxon>
        <taxon>Streptomyces violaceusniger group</taxon>
    </lineage>
</organism>